<dbReference type="InterPro" id="IPR012677">
    <property type="entry name" value="Nucleotide-bd_a/b_plait_sf"/>
</dbReference>
<feature type="domain" description="RNA-binding S4" evidence="2">
    <location>
        <begin position="176"/>
        <end position="236"/>
    </location>
</feature>
<dbReference type="Proteomes" id="UP000675379">
    <property type="component" value="Unassembled WGS sequence"/>
</dbReference>
<comment type="caution">
    <text evidence="3">The sequence shown here is derived from an EMBL/GenBank/DDBJ whole genome shotgun (WGS) entry which is preliminary data.</text>
</comment>
<dbReference type="InterPro" id="IPR002942">
    <property type="entry name" value="S4_RNA-bd"/>
</dbReference>
<evidence type="ECO:0000259" key="2">
    <source>
        <dbReference type="SMART" id="SM00363"/>
    </source>
</evidence>
<evidence type="ECO:0000256" key="1">
    <source>
        <dbReference type="PROSITE-ProRule" id="PRU00182"/>
    </source>
</evidence>
<accession>A0A941CMQ8</accession>
<sequence>MEKNQFIQAFRGEDAHRMAKLYEFLERNQWPGAAEVTDEFYPPPVIQKVLLMKDYPMIQALGEPYFERRALAAGEVDDAPLAILEILNKDKRIALGHGDYLGALMSLGLAREKFGDVFLREDRAFVVVFAAHAGYFSQELHQVGRCSVETTVLSYEEALSLLQPEMTEKEAVISSLRLDVVVAEIARISRSKALELLQRGQVLLNYQEAREKAKDVREGDTLTIRGKGKFKIGKILGTTQKGNLRISYAKFE</sequence>
<dbReference type="SUPFAM" id="SSF55174">
    <property type="entry name" value="Alpha-L RNA-binding motif"/>
    <property type="match status" value="1"/>
</dbReference>
<dbReference type="AlphaFoldDB" id="A0A941CMQ8"/>
<dbReference type="GO" id="GO:0003723">
    <property type="term" value="F:RNA binding"/>
    <property type="evidence" value="ECO:0007669"/>
    <property type="project" value="UniProtKB-KW"/>
</dbReference>
<name>A0A941CMQ8_9CLOT</name>
<evidence type="ECO:0000313" key="4">
    <source>
        <dbReference type="Proteomes" id="UP000675379"/>
    </source>
</evidence>
<dbReference type="Pfam" id="PF01479">
    <property type="entry name" value="S4"/>
    <property type="match status" value="1"/>
</dbReference>
<protein>
    <recommendedName>
        <fullName evidence="2">RNA-binding S4 domain-containing protein</fullName>
    </recommendedName>
</protein>
<dbReference type="EMBL" id="JAGSCS010000003">
    <property type="protein sequence ID" value="MBR0575415.1"/>
    <property type="molecule type" value="Genomic_DNA"/>
</dbReference>
<dbReference type="CDD" id="cd00165">
    <property type="entry name" value="S4"/>
    <property type="match status" value="1"/>
</dbReference>
<dbReference type="PANTHER" id="PTHR13633:SF3">
    <property type="entry name" value="MITOCHONDRIAL TRANSCRIPTION RESCUE FACTOR 1"/>
    <property type="match status" value="1"/>
</dbReference>
<dbReference type="SMART" id="SM00363">
    <property type="entry name" value="S4"/>
    <property type="match status" value="1"/>
</dbReference>
<dbReference type="PANTHER" id="PTHR13633">
    <property type="entry name" value="MITOCHONDRIAL TRANSCRIPTION RESCUE FACTOR 1"/>
    <property type="match status" value="1"/>
</dbReference>
<dbReference type="RefSeq" id="WP_211799938.1">
    <property type="nucleotide sequence ID" value="NZ_JAGSCS010000003.1"/>
</dbReference>
<organism evidence="3 4">
    <name type="scientific">Proteiniclasticum sediminis</name>
    <dbReference type="NCBI Taxonomy" id="2804028"/>
    <lineage>
        <taxon>Bacteria</taxon>
        <taxon>Bacillati</taxon>
        <taxon>Bacillota</taxon>
        <taxon>Clostridia</taxon>
        <taxon>Eubacteriales</taxon>
        <taxon>Clostridiaceae</taxon>
        <taxon>Proteiniclasticum</taxon>
    </lineage>
</organism>
<dbReference type="PROSITE" id="PS50889">
    <property type="entry name" value="S4"/>
    <property type="match status" value="1"/>
</dbReference>
<keyword evidence="4" id="KW-1185">Reference proteome</keyword>
<dbReference type="InterPro" id="IPR040591">
    <property type="entry name" value="RqcP2_RBD"/>
</dbReference>
<dbReference type="Pfam" id="PF17774">
    <property type="entry name" value="YlmH_RBD"/>
    <property type="match status" value="1"/>
</dbReference>
<keyword evidence="1" id="KW-0694">RNA-binding</keyword>
<proteinExistence type="predicted"/>
<gene>
    <name evidence="3" type="ORF">KCG48_03575</name>
</gene>
<dbReference type="Gene3D" id="3.30.70.330">
    <property type="match status" value="1"/>
</dbReference>
<evidence type="ECO:0000313" key="3">
    <source>
        <dbReference type="EMBL" id="MBR0575415.1"/>
    </source>
</evidence>
<reference evidence="3" key="1">
    <citation type="submission" date="2021-04" db="EMBL/GenBank/DDBJ databases">
        <title>Proteiniclasticum sedimins sp. nov., an obligate anaerobic bacterium isolated from anaerobic sludge.</title>
        <authorList>
            <person name="Liu J."/>
        </authorList>
    </citation>
    <scope>NUCLEOTIDE SEQUENCE</scope>
    <source>
        <strain evidence="3">BAD-10</strain>
    </source>
</reference>
<dbReference type="Gene3D" id="3.10.290.10">
    <property type="entry name" value="RNA-binding S4 domain"/>
    <property type="match status" value="1"/>
</dbReference>
<dbReference type="InterPro" id="IPR036986">
    <property type="entry name" value="S4_RNA-bd_sf"/>
</dbReference>